<organism evidence="1 2">
    <name type="scientific">Aureobasidium subglaciale (strain EXF-2481)</name>
    <name type="common">Aureobasidium pullulans var. subglaciale</name>
    <dbReference type="NCBI Taxonomy" id="1043005"/>
    <lineage>
        <taxon>Eukaryota</taxon>
        <taxon>Fungi</taxon>
        <taxon>Dikarya</taxon>
        <taxon>Ascomycota</taxon>
        <taxon>Pezizomycotina</taxon>
        <taxon>Dothideomycetes</taxon>
        <taxon>Dothideomycetidae</taxon>
        <taxon>Dothideales</taxon>
        <taxon>Saccotheciaceae</taxon>
        <taxon>Aureobasidium</taxon>
    </lineage>
</organism>
<gene>
    <name evidence="1" type="ORF">AUEXF2481DRAFT_33241</name>
</gene>
<reference evidence="1 2" key="1">
    <citation type="journal article" date="2014" name="BMC Genomics">
        <title>Genome sequencing of four Aureobasidium pullulans varieties: biotechnological potential, stress tolerance, and description of new species.</title>
        <authorList>
            <person name="Gostin Ar C."/>
            <person name="Ohm R.A."/>
            <person name="Kogej T."/>
            <person name="Sonjak S."/>
            <person name="Turk M."/>
            <person name="Zajc J."/>
            <person name="Zalar P."/>
            <person name="Grube M."/>
            <person name="Sun H."/>
            <person name="Han J."/>
            <person name="Sharma A."/>
            <person name="Chiniquy J."/>
            <person name="Ngan C.Y."/>
            <person name="Lipzen A."/>
            <person name="Barry K."/>
            <person name="Grigoriev I.V."/>
            <person name="Gunde-Cimerman N."/>
        </authorList>
    </citation>
    <scope>NUCLEOTIDE SEQUENCE [LARGE SCALE GENOMIC DNA]</scope>
    <source>
        <strain evidence="1 2">EXF-2481</strain>
    </source>
</reference>
<dbReference type="Proteomes" id="UP000030641">
    <property type="component" value="Unassembled WGS sequence"/>
</dbReference>
<dbReference type="EMBL" id="KL584780">
    <property type="protein sequence ID" value="KEQ91290.1"/>
    <property type="molecule type" value="Genomic_DNA"/>
</dbReference>
<dbReference type="GeneID" id="25364817"/>
<dbReference type="RefSeq" id="XP_013339739.1">
    <property type="nucleotide sequence ID" value="XM_013484285.1"/>
</dbReference>
<dbReference type="AlphaFoldDB" id="A0A074Y0N5"/>
<evidence type="ECO:0000313" key="2">
    <source>
        <dbReference type="Proteomes" id="UP000030641"/>
    </source>
</evidence>
<name>A0A074Y0N5_AURSE</name>
<dbReference type="OrthoDB" id="3899153at2759"/>
<accession>A0A074Y0N5</accession>
<sequence>MTSMSSAPDPNDHDDRVVKINLGDPMYEQWHGRHFNRKLETDATLRQEFGLRYQGAKVEFINLPTGYTVTKKRRGNDQSTSDYEICGHFALRNRFFNSAPQFLEHAVGIMKLHLVDWLQLTPGGQASEADGLECKCVLCKSPTAEMDWVKRKGDKKVVGG</sequence>
<evidence type="ECO:0008006" key="3">
    <source>
        <dbReference type="Google" id="ProtNLM"/>
    </source>
</evidence>
<proteinExistence type="predicted"/>
<protein>
    <recommendedName>
        <fullName evidence="3">Cryptic loci regulator 2 N-terminal domain-containing protein</fullName>
    </recommendedName>
</protein>
<dbReference type="HOGENOM" id="CLU_1651814_0_0_1"/>
<keyword evidence="2" id="KW-1185">Reference proteome</keyword>
<dbReference type="InParanoid" id="A0A074Y0N5"/>
<evidence type="ECO:0000313" key="1">
    <source>
        <dbReference type="EMBL" id="KEQ91290.1"/>
    </source>
</evidence>